<gene>
    <name evidence="1" type="ORF">SAMN04488010_3564</name>
</gene>
<dbReference type="NCBIfam" id="TIGR03514">
    <property type="entry name" value="GldB_lipo"/>
    <property type="match status" value="1"/>
</dbReference>
<keyword evidence="2" id="KW-1185">Reference proteome</keyword>
<proteinExistence type="predicted"/>
<protein>
    <submittedName>
        <fullName evidence="1">Protein involved in gliding motility GldB</fullName>
    </submittedName>
</protein>
<evidence type="ECO:0000313" key="1">
    <source>
        <dbReference type="EMBL" id="SFR88931.1"/>
    </source>
</evidence>
<dbReference type="Pfam" id="PF25594">
    <property type="entry name" value="GldB_lipo"/>
    <property type="match status" value="1"/>
</dbReference>
<name>A0A1I6KCJ0_9FLAO</name>
<evidence type="ECO:0000313" key="2">
    <source>
        <dbReference type="Proteomes" id="UP000199462"/>
    </source>
</evidence>
<dbReference type="EMBL" id="FOYX01000004">
    <property type="protein sequence ID" value="SFR88931.1"/>
    <property type="molecule type" value="Genomic_DNA"/>
</dbReference>
<reference evidence="2" key="1">
    <citation type="submission" date="2016-10" db="EMBL/GenBank/DDBJ databases">
        <authorList>
            <person name="Varghese N."/>
            <person name="Submissions S."/>
        </authorList>
    </citation>
    <scope>NUCLEOTIDE SEQUENCE [LARGE SCALE GENOMIC DNA]</scope>
    <source>
        <strain evidence="2">DSM 19891</strain>
    </source>
</reference>
<organism evidence="1 2">
    <name type="scientific">Maribacter stanieri</name>
    <dbReference type="NCBI Taxonomy" id="440514"/>
    <lineage>
        <taxon>Bacteria</taxon>
        <taxon>Pseudomonadati</taxon>
        <taxon>Bacteroidota</taxon>
        <taxon>Flavobacteriia</taxon>
        <taxon>Flavobacteriales</taxon>
        <taxon>Flavobacteriaceae</taxon>
        <taxon>Maribacter</taxon>
    </lineage>
</organism>
<dbReference type="AlphaFoldDB" id="A0A1I6KCJ0"/>
<dbReference type="PROSITE" id="PS51257">
    <property type="entry name" value="PROKAR_LIPOPROTEIN"/>
    <property type="match status" value="1"/>
</dbReference>
<accession>A0A1I6KCJ0</accession>
<sequence>MNTVNNKMYCKILAKVKPIFILLSVFFILSSCNDSDKVAEEIAAIPMDLKISRFDREFATSGEEGLPALRKMYPYLFPAPDSVWIAKMEDSLQIELFQEVGNSFRSFEDEEEGLVQLFKHIKYYFPEYAVPKVITVTNDVDYNNRIIMTDSLLFISLDNYLGSEHKYYGGFQRYIAESLDRNYLVSDVASSFAKQVVPRPRDRTFLARMIYFGKELYLKDKLMPQAEDRKKIGYSQEDIDWAIANEEPMWRNFIENEYLYDTDNKLNQRFLDPAPFSKFGLELDNESPGRLGRYIGWQIVRAFMENNDVSMKQLMTMPADDIFKKSNYKPRI</sequence>
<dbReference type="InterPro" id="IPR019853">
    <property type="entry name" value="GldB-like"/>
</dbReference>
<dbReference type="STRING" id="440514.SAMN04488010_3564"/>
<dbReference type="Proteomes" id="UP000199462">
    <property type="component" value="Unassembled WGS sequence"/>
</dbReference>